<dbReference type="Pfam" id="PF02386">
    <property type="entry name" value="TrkH"/>
    <property type="match status" value="1"/>
</dbReference>
<protein>
    <submittedName>
        <fullName evidence="9">Potassium transporter</fullName>
    </submittedName>
</protein>
<dbReference type="PANTHER" id="PTHR32024:SF1">
    <property type="entry name" value="KTR SYSTEM POTASSIUM UPTAKE PROTEIN B"/>
    <property type="match status" value="1"/>
</dbReference>
<dbReference type="EMBL" id="VWSJ01000002">
    <property type="protein sequence ID" value="MSN95820.1"/>
    <property type="molecule type" value="Genomic_DNA"/>
</dbReference>
<feature type="transmembrane region" description="Helical" evidence="8">
    <location>
        <begin position="401"/>
        <end position="422"/>
    </location>
</feature>
<evidence type="ECO:0000256" key="2">
    <source>
        <dbReference type="ARBA" id="ARBA00022448"/>
    </source>
</evidence>
<dbReference type="GO" id="GO:0005886">
    <property type="term" value="C:plasma membrane"/>
    <property type="evidence" value="ECO:0007669"/>
    <property type="project" value="UniProtKB-SubCell"/>
</dbReference>
<keyword evidence="7 8" id="KW-0472">Membrane</keyword>
<evidence type="ECO:0000256" key="1">
    <source>
        <dbReference type="ARBA" id="ARBA00004651"/>
    </source>
</evidence>
<reference evidence="9 10" key="2">
    <citation type="submission" date="2020-03" db="EMBL/GenBank/DDBJ databases">
        <title>Campylobacter portucalensis sp. nov., a new species of Campylobacter isolated from the reproductive tract of bulls.</title>
        <authorList>
            <person name="Silva M.F."/>
            <person name="Pereira G."/>
            <person name="Carneiro C."/>
            <person name="Hemphill A."/>
            <person name="Mateus L."/>
            <person name="Lopes-Da-Costa L."/>
            <person name="Silva E."/>
        </authorList>
    </citation>
    <scope>NUCLEOTIDE SEQUENCE [LARGE SCALE GENOMIC DNA]</scope>
    <source>
        <strain evidence="9 10">FMV-PI01</strain>
    </source>
</reference>
<evidence type="ECO:0000256" key="7">
    <source>
        <dbReference type="ARBA" id="ARBA00023136"/>
    </source>
</evidence>
<gene>
    <name evidence="9" type="ORF">F1B92_01190</name>
</gene>
<keyword evidence="6" id="KW-0406">Ion transport</keyword>
<comment type="caution">
    <text evidence="9">The sequence shown here is derived from an EMBL/GenBank/DDBJ whole genome shotgun (WGS) entry which is preliminary data.</text>
</comment>
<feature type="transmembrane region" description="Helical" evidence="8">
    <location>
        <begin position="35"/>
        <end position="56"/>
    </location>
</feature>
<dbReference type="GO" id="GO:0030001">
    <property type="term" value="P:metal ion transport"/>
    <property type="evidence" value="ECO:0007669"/>
    <property type="project" value="UniProtKB-ARBA"/>
</dbReference>
<keyword evidence="4 8" id="KW-0812">Transmembrane</keyword>
<evidence type="ECO:0000256" key="3">
    <source>
        <dbReference type="ARBA" id="ARBA00022475"/>
    </source>
</evidence>
<feature type="transmembrane region" description="Helical" evidence="8">
    <location>
        <begin position="218"/>
        <end position="237"/>
    </location>
</feature>
<keyword evidence="5 8" id="KW-1133">Transmembrane helix</keyword>
<feature type="transmembrane region" description="Helical" evidence="8">
    <location>
        <begin position="62"/>
        <end position="90"/>
    </location>
</feature>
<feature type="transmembrane region" description="Helical" evidence="8">
    <location>
        <begin position="178"/>
        <end position="198"/>
    </location>
</feature>
<feature type="transmembrane region" description="Helical" evidence="8">
    <location>
        <begin position="280"/>
        <end position="313"/>
    </location>
</feature>
<evidence type="ECO:0000256" key="5">
    <source>
        <dbReference type="ARBA" id="ARBA00022989"/>
    </source>
</evidence>
<proteinExistence type="predicted"/>
<dbReference type="PANTHER" id="PTHR32024">
    <property type="entry name" value="TRK SYSTEM POTASSIUM UPTAKE PROTEIN TRKG-RELATED"/>
    <property type="match status" value="1"/>
</dbReference>
<accession>A0A6L5WFJ5</accession>
<dbReference type="RefSeq" id="WP_154570091.1">
    <property type="nucleotide sequence ID" value="NZ_VWSJ01000002.1"/>
</dbReference>
<reference evidence="9 10" key="1">
    <citation type="submission" date="2019-09" db="EMBL/GenBank/DDBJ databases">
        <authorList>
            <person name="Silva M."/>
            <person name="Pereira G."/>
            <person name="Lopes-Da-Costa L."/>
            <person name="Silva E."/>
        </authorList>
    </citation>
    <scope>NUCLEOTIDE SEQUENCE [LARGE SCALE GENOMIC DNA]</scope>
    <source>
        <strain evidence="9 10">FMV-PI01</strain>
    </source>
</reference>
<evidence type="ECO:0000256" key="4">
    <source>
        <dbReference type="ARBA" id="ARBA00022692"/>
    </source>
</evidence>
<sequence>MNKAFKIILLSYVCMALIGAFILNMDIMRTKQLSFLELFFVTSSAICVTGLSTFNISTDLSIYGQSVILALIQIGGFGFILMAALIFILFRQKIGYFGRNLLIQQTSYPNFKGIIKFSIKIFIFVFTIECIGAFLIFLDLSFNMSIKQSIFHAVFHSISAFNNAGFSTFSNNLVNQSFILNFIISILIILGGLGFLVIDECILYYKKQIYRLSVHSKIVLISTIVFLFIGFALIFLFEYNNTLSHFDIFNKISNAFFYSVNLRTSGFNTFDISNLNDQSIFFSSILMVIGASPGGTAGGIKTVTVAIFLIYTFKSFRNEDCVVFKREIPKQTVNKAFLILVSALFYIMISTLILSATQDRENKQFLDIFYEICSAFGTVGLSIGDGGSASLTSKFNDFGKIYIIILMYLGRVGVFAFSVVIITKKNKEKISYLEEDVIL</sequence>
<evidence type="ECO:0000313" key="9">
    <source>
        <dbReference type="EMBL" id="MSN95820.1"/>
    </source>
</evidence>
<evidence type="ECO:0000256" key="8">
    <source>
        <dbReference type="SAM" id="Phobius"/>
    </source>
</evidence>
<keyword evidence="2" id="KW-0813">Transport</keyword>
<dbReference type="Proteomes" id="UP000476338">
    <property type="component" value="Unassembled WGS sequence"/>
</dbReference>
<feature type="transmembrane region" description="Helical" evidence="8">
    <location>
        <begin position="6"/>
        <end position="23"/>
    </location>
</feature>
<evidence type="ECO:0000313" key="10">
    <source>
        <dbReference type="Proteomes" id="UP000476338"/>
    </source>
</evidence>
<dbReference type="InterPro" id="IPR003445">
    <property type="entry name" value="Cat_transpt"/>
</dbReference>
<dbReference type="GO" id="GO:0008324">
    <property type="term" value="F:monoatomic cation transmembrane transporter activity"/>
    <property type="evidence" value="ECO:0007669"/>
    <property type="project" value="InterPro"/>
</dbReference>
<keyword evidence="10" id="KW-1185">Reference proteome</keyword>
<feature type="transmembrane region" description="Helical" evidence="8">
    <location>
        <begin position="117"/>
        <end position="138"/>
    </location>
</feature>
<dbReference type="AlphaFoldDB" id="A0A6L5WFJ5"/>
<organism evidence="9 10">
    <name type="scientific">Campylobacter portucalensis</name>
    <dbReference type="NCBI Taxonomy" id="2608384"/>
    <lineage>
        <taxon>Bacteria</taxon>
        <taxon>Pseudomonadati</taxon>
        <taxon>Campylobacterota</taxon>
        <taxon>Epsilonproteobacteria</taxon>
        <taxon>Campylobacterales</taxon>
        <taxon>Campylobacteraceae</taxon>
        <taxon>Campylobacter</taxon>
    </lineage>
</organism>
<comment type="subcellular location">
    <subcellularLocation>
        <location evidence="1">Cell membrane</location>
        <topology evidence="1">Multi-pass membrane protein</topology>
    </subcellularLocation>
</comment>
<keyword evidence="3" id="KW-1003">Cell membrane</keyword>
<evidence type="ECO:0000256" key="6">
    <source>
        <dbReference type="ARBA" id="ARBA00023065"/>
    </source>
</evidence>
<name>A0A6L5WFJ5_9BACT</name>
<feature type="transmembrane region" description="Helical" evidence="8">
    <location>
        <begin position="333"/>
        <end position="356"/>
    </location>
</feature>